<accession>A0ABR4FP54</accession>
<evidence type="ECO:0000313" key="2">
    <source>
        <dbReference type="EMBL" id="KAL2785062.1"/>
    </source>
</evidence>
<evidence type="ECO:0008006" key="4">
    <source>
        <dbReference type="Google" id="ProtNLM"/>
    </source>
</evidence>
<name>A0ABR4FP54_9EURO</name>
<keyword evidence="1" id="KW-1133">Transmembrane helix</keyword>
<keyword evidence="1" id="KW-0812">Transmembrane</keyword>
<dbReference type="EMBL" id="JBFTWV010000157">
    <property type="protein sequence ID" value="KAL2785062.1"/>
    <property type="molecule type" value="Genomic_DNA"/>
</dbReference>
<gene>
    <name evidence="2" type="ORF">BJX66DRAFT_315698</name>
</gene>
<reference evidence="2 3" key="1">
    <citation type="submission" date="2024-07" db="EMBL/GenBank/DDBJ databases">
        <title>Section-level genome sequencing and comparative genomics of Aspergillus sections Usti and Cavernicolus.</title>
        <authorList>
            <consortium name="Lawrence Berkeley National Laboratory"/>
            <person name="Nybo J.L."/>
            <person name="Vesth T.C."/>
            <person name="Theobald S."/>
            <person name="Frisvad J.C."/>
            <person name="Larsen T.O."/>
            <person name="Kjaerboelling I."/>
            <person name="Rothschild-Mancinelli K."/>
            <person name="Lyhne E.K."/>
            <person name="Kogle M.E."/>
            <person name="Barry K."/>
            <person name="Clum A."/>
            <person name="Na H."/>
            <person name="Ledsgaard L."/>
            <person name="Lin J."/>
            <person name="Lipzen A."/>
            <person name="Kuo A."/>
            <person name="Riley R."/>
            <person name="Mondo S."/>
            <person name="Labutti K."/>
            <person name="Haridas S."/>
            <person name="Pangalinan J."/>
            <person name="Salamov A.A."/>
            <person name="Simmons B.A."/>
            <person name="Magnuson J.K."/>
            <person name="Chen J."/>
            <person name="Drula E."/>
            <person name="Henrissat B."/>
            <person name="Wiebenga A."/>
            <person name="Lubbers R.J."/>
            <person name="Gomes A.C."/>
            <person name="Makela M.R."/>
            <person name="Stajich J."/>
            <person name="Grigoriev I.V."/>
            <person name="Mortensen U.H."/>
            <person name="De Vries R.P."/>
            <person name="Baker S.E."/>
            <person name="Andersen M.R."/>
        </authorList>
    </citation>
    <scope>NUCLEOTIDE SEQUENCE [LARGE SCALE GENOMIC DNA]</scope>
    <source>
        <strain evidence="2 3">CBS 209.92</strain>
    </source>
</reference>
<comment type="caution">
    <text evidence="2">The sequence shown here is derived from an EMBL/GenBank/DDBJ whole genome shotgun (WGS) entry which is preliminary data.</text>
</comment>
<sequence>MAELVDYYWLVGALGTWFAILGFLEAEQLSQCRAVQWLVVNHLCLAGCGALGTTLRGREVASRYWVRKQSGLTDHCTSDDQP</sequence>
<keyword evidence="1" id="KW-0472">Membrane</keyword>
<proteinExistence type="predicted"/>
<evidence type="ECO:0000256" key="1">
    <source>
        <dbReference type="SAM" id="Phobius"/>
    </source>
</evidence>
<organism evidence="2 3">
    <name type="scientific">Aspergillus keveii</name>
    <dbReference type="NCBI Taxonomy" id="714993"/>
    <lineage>
        <taxon>Eukaryota</taxon>
        <taxon>Fungi</taxon>
        <taxon>Dikarya</taxon>
        <taxon>Ascomycota</taxon>
        <taxon>Pezizomycotina</taxon>
        <taxon>Eurotiomycetes</taxon>
        <taxon>Eurotiomycetidae</taxon>
        <taxon>Eurotiales</taxon>
        <taxon>Aspergillaceae</taxon>
        <taxon>Aspergillus</taxon>
        <taxon>Aspergillus subgen. Nidulantes</taxon>
    </lineage>
</organism>
<feature type="transmembrane region" description="Helical" evidence="1">
    <location>
        <begin position="6"/>
        <end position="24"/>
    </location>
</feature>
<evidence type="ECO:0000313" key="3">
    <source>
        <dbReference type="Proteomes" id="UP001610563"/>
    </source>
</evidence>
<protein>
    <recommendedName>
        <fullName evidence="4">TMhelix containing protein</fullName>
    </recommendedName>
</protein>
<dbReference type="Proteomes" id="UP001610563">
    <property type="component" value="Unassembled WGS sequence"/>
</dbReference>
<keyword evidence="3" id="KW-1185">Reference proteome</keyword>